<comment type="caution">
    <text evidence="3">The sequence shown here is derived from an EMBL/GenBank/DDBJ whole genome shotgun (WGS) entry which is preliminary data.</text>
</comment>
<accession>A0A0L0CHM4</accession>
<name>A0A0L0CHM4_LUCCU</name>
<dbReference type="GO" id="GO:0008083">
    <property type="term" value="F:growth factor activity"/>
    <property type="evidence" value="ECO:0007669"/>
    <property type="project" value="InterPro"/>
</dbReference>
<feature type="compositionally biased region" description="Polar residues" evidence="1">
    <location>
        <begin position="262"/>
        <end position="285"/>
    </location>
</feature>
<dbReference type="OrthoDB" id="8025262at2759"/>
<evidence type="ECO:0000259" key="2">
    <source>
        <dbReference type="PROSITE" id="PS50278"/>
    </source>
</evidence>
<proteinExistence type="predicted"/>
<dbReference type="PROSITE" id="PS50278">
    <property type="entry name" value="PDGF_2"/>
    <property type="match status" value="1"/>
</dbReference>
<feature type="region of interest" description="Disordered" evidence="1">
    <location>
        <begin position="302"/>
        <end position="329"/>
    </location>
</feature>
<feature type="compositionally biased region" description="Acidic residues" evidence="1">
    <location>
        <begin position="345"/>
        <end position="385"/>
    </location>
</feature>
<reference evidence="3 4" key="1">
    <citation type="journal article" date="2015" name="Nat. Commun.">
        <title>Lucilia cuprina genome unlocks parasitic fly biology to underpin future interventions.</title>
        <authorList>
            <person name="Anstead C.A."/>
            <person name="Korhonen P.K."/>
            <person name="Young N.D."/>
            <person name="Hall R.S."/>
            <person name="Jex A.R."/>
            <person name="Murali S.C."/>
            <person name="Hughes D.S."/>
            <person name="Lee S.F."/>
            <person name="Perry T."/>
            <person name="Stroehlein A.J."/>
            <person name="Ansell B.R."/>
            <person name="Breugelmans B."/>
            <person name="Hofmann A."/>
            <person name="Qu J."/>
            <person name="Dugan S."/>
            <person name="Lee S.L."/>
            <person name="Chao H."/>
            <person name="Dinh H."/>
            <person name="Han Y."/>
            <person name="Doddapaneni H.V."/>
            <person name="Worley K.C."/>
            <person name="Muzny D.M."/>
            <person name="Ioannidis P."/>
            <person name="Waterhouse R.M."/>
            <person name="Zdobnov E.M."/>
            <person name="James P.J."/>
            <person name="Bagnall N.H."/>
            <person name="Kotze A.C."/>
            <person name="Gibbs R.A."/>
            <person name="Richards S."/>
            <person name="Batterham P."/>
            <person name="Gasser R.B."/>
        </authorList>
    </citation>
    <scope>NUCLEOTIDE SEQUENCE [LARGE SCALE GENOMIC DNA]</scope>
    <source>
        <strain evidence="3 4">LS</strain>
        <tissue evidence="3">Full body</tissue>
    </source>
</reference>
<dbReference type="GO" id="GO:0016020">
    <property type="term" value="C:membrane"/>
    <property type="evidence" value="ECO:0007669"/>
    <property type="project" value="InterPro"/>
</dbReference>
<feature type="region of interest" description="Disordered" evidence="1">
    <location>
        <begin position="343"/>
        <end position="386"/>
    </location>
</feature>
<feature type="compositionally biased region" description="Low complexity" evidence="1">
    <location>
        <begin position="617"/>
        <end position="638"/>
    </location>
</feature>
<dbReference type="GO" id="GO:0035099">
    <property type="term" value="P:hemocyte migration"/>
    <property type="evidence" value="ECO:0007669"/>
    <property type="project" value="TreeGrafter"/>
</dbReference>
<organism evidence="3 4">
    <name type="scientific">Lucilia cuprina</name>
    <name type="common">Green bottle fly</name>
    <name type="synonym">Australian sheep blowfly</name>
    <dbReference type="NCBI Taxonomy" id="7375"/>
    <lineage>
        <taxon>Eukaryota</taxon>
        <taxon>Metazoa</taxon>
        <taxon>Ecdysozoa</taxon>
        <taxon>Arthropoda</taxon>
        <taxon>Hexapoda</taxon>
        <taxon>Insecta</taxon>
        <taxon>Pterygota</taxon>
        <taxon>Neoptera</taxon>
        <taxon>Endopterygota</taxon>
        <taxon>Diptera</taxon>
        <taxon>Brachycera</taxon>
        <taxon>Muscomorpha</taxon>
        <taxon>Oestroidea</taxon>
        <taxon>Calliphoridae</taxon>
        <taxon>Luciliinae</taxon>
        <taxon>Lucilia</taxon>
    </lineage>
</organism>
<dbReference type="EMBL" id="JRES01000383">
    <property type="protein sequence ID" value="KNC31760.1"/>
    <property type="molecule type" value="Genomic_DNA"/>
</dbReference>
<gene>
    <name evidence="3" type="ORF">FF38_10071</name>
</gene>
<keyword evidence="4" id="KW-1185">Reference proteome</keyword>
<dbReference type="PANTHER" id="PTHR21719">
    <property type="entry name" value="FI06402P-RELATED"/>
    <property type="match status" value="1"/>
</dbReference>
<evidence type="ECO:0000256" key="1">
    <source>
        <dbReference type="SAM" id="MobiDB-lite"/>
    </source>
</evidence>
<evidence type="ECO:0000313" key="3">
    <source>
        <dbReference type="EMBL" id="KNC31760.1"/>
    </source>
</evidence>
<dbReference type="InterPro" id="IPR029034">
    <property type="entry name" value="Cystine-knot_cytokine"/>
</dbReference>
<dbReference type="Pfam" id="PF00341">
    <property type="entry name" value="PDGF"/>
    <property type="match status" value="1"/>
</dbReference>
<feature type="region of interest" description="Disordered" evidence="1">
    <location>
        <begin position="588"/>
        <end position="638"/>
    </location>
</feature>
<feature type="compositionally biased region" description="Basic residues" evidence="1">
    <location>
        <begin position="38"/>
        <end position="57"/>
    </location>
</feature>
<feature type="compositionally biased region" description="Low complexity" evidence="1">
    <location>
        <begin position="241"/>
        <end position="253"/>
    </location>
</feature>
<sequence>MKKVKPNLSKMFNFNIIILIIVVLAVVVSHNVQAKLQTNHKHQQHHAHQTHNYKHHKFGGDINTDDNVLADKLEQQQQQHQHGHHNKHQHHSHHHHHNQQQPQHYTADTPSLEFTTSSSISSVSSYSASALPLSSDNEFLIKQQEQQQQQQQQLLTNKDNIYYKTKDLKADSSTSSTTSKPSLSIHLMKQHLRNMKKSSSNYMSMQSETLSNSRQEHTHLKHNNNNNRLISTPSTKHQQASSSSRSNYNSSSNVGGIDNHQSDNVVATMYSSSPSNENSKWNLPKTTKDNDMKLNETAEYEKKHNDQHYHQHRDHVHQHQHTHQHQHKKPEFLNEQPAQQNYDDYYSDQENDDDDDVDDDDDNDYNEDEGDNDNIDGISYDDDNNLSDRSYARITRSKLDIRHVLQLMNRDTSRPRMVGNWKYEEAMDDYIDDEPYRNELSMQRDAPGVLTEQKYLDVGNEKVVQQARERYIQEQQKRPRTPHELATEHWHRMIQATKCRKPMPRVIPVSNNTSKRYEPYATILHRCGDDTGCCGSTASVCTVKRHEIVMVYVFSYDFNYRKEIEALPMQNHTECHCVNRASLLLHDSMPRDKRSGGSVGGLGSTSSLHHFQRQQRKQQQLQQDYRQSSSLQLQSPNQHHQEQLQNMLDCHCPRHFNVFEEDVERHAHLPKPHSVFIRKCRCDCLVNNQTCLRFKHGEEGFSLEDRKCILERNCKPPVCSYGEYNVRVGRCPSYYRSHLLQTT</sequence>
<dbReference type="SUPFAM" id="SSF57501">
    <property type="entry name" value="Cystine-knot cytokines"/>
    <property type="match status" value="1"/>
</dbReference>
<dbReference type="Gene3D" id="2.10.90.10">
    <property type="entry name" value="Cystine-knot cytokines"/>
    <property type="match status" value="1"/>
</dbReference>
<protein>
    <recommendedName>
        <fullName evidence="2">Platelet-derived growth factor (PDGF) family profile domain-containing protein</fullName>
    </recommendedName>
</protein>
<feature type="region of interest" description="Disordered" evidence="1">
    <location>
        <begin position="37"/>
        <end position="113"/>
    </location>
</feature>
<dbReference type="AlphaFoldDB" id="A0A0L0CHM4"/>
<dbReference type="Proteomes" id="UP000037069">
    <property type="component" value="Unassembled WGS sequence"/>
</dbReference>
<feature type="region of interest" description="Disordered" evidence="1">
    <location>
        <begin position="223"/>
        <end position="290"/>
    </location>
</feature>
<dbReference type="InterPro" id="IPR000072">
    <property type="entry name" value="PDGF/VEGF_dom"/>
</dbReference>
<feature type="domain" description="Platelet-derived growth factor (PDGF) family profile" evidence="2">
    <location>
        <begin position="511"/>
        <end position="582"/>
    </location>
</feature>
<evidence type="ECO:0000313" key="4">
    <source>
        <dbReference type="Proteomes" id="UP000037069"/>
    </source>
</evidence>
<dbReference type="PANTHER" id="PTHR21719:SF1">
    <property type="entry name" value="FI06402P-RELATED"/>
    <property type="match status" value="1"/>
</dbReference>
<dbReference type="OMA" id="YYERSYP"/>
<feature type="compositionally biased region" description="Polar residues" evidence="1">
    <location>
        <begin position="223"/>
        <end position="240"/>
    </location>
</feature>
<feature type="compositionally biased region" description="Basic residues" evidence="1">
    <location>
        <begin position="310"/>
        <end position="328"/>
    </location>
</feature>
<dbReference type="STRING" id="7375.A0A0L0CHM4"/>
<feature type="compositionally biased region" description="Basic residues" evidence="1">
    <location>
        <begin position="81"/>
        <end position="98"/>
    </location>
</feature>